<dbReference type="Proteomes" id="UP000265325">
    <property type="component" value="Unassembled WGS sequence"/>
</dbReference>
<sequence length="69" mass="7147">MAPVATAAPAQASQFDCQQYLLDVGYKVGAKTRQACSYGGSVTHAGLCYPILVSIGVKSLHATTACRLS</sequence>
<protein>
    <submittedName>
        <fullName evidence="1">Uncharacterized protein</fullName>
    </submittedName>
</protein>
<gene>
    <name evidence="1" type="ORF">VO63_01275</name>
</gene>
<name>A0A2P2GX58_STREW</name>
<accession>A0A2P2GX58</accession>
<organism evidence="1 2">
    <name type="scientific">Streptomyces showdoensis</name>
    <dbReference type="NCBI Taxonomy" id="68268"/>
    <lineage>
        <taxon>Bacteria</taxon>
        <taxon>Bacillati</taxon>
        <taxon>Actinomycetota</taxon>
        <taxon>Actinomycetes</taxon>
        <taxon>Kitasatosporales</taxon>
        <taxon>Streptomycetaceae</taxon>
        <taxon>Streptomyces</taxon>
    </lineage>
</organism>
<proteinExistence type="predicted"/>
<dbReference type="AlphaFoldDB" id="A0A2P2GX58"/>
<reference evidence="1 2" key="1">
    <citation type="submission" date="2015-05" db="EMBL/GenBank/DDBJ databases">
        <title>Draft Genome assembly of Streptomyces showdoensis.</title>
        <authorList>
            <person name="Thapa K.K."/>
            <person name="Metsa-Ketela M."/>
        </authorList>
    </citation>
    <scope>NUCLEOTIDE SEQUENCE [LARGE SCALE GENOMIC DNA]</scope>
    <source>
        <strain evidence="1 2">ATCC 15227</strain>
    </source>
</reference>
<evidence type="ECO:0000313" key="1">
    <source>
        <dbReference type="EMBL" id="KKZ75489.1"/>
    </source>
</evidence>
<dbReference type="EMBL" id="LAQS01000002">
    <property type="protein sequence ID" value="KKZ75489.1"/>
    <property type="molecule type" value="Genomic_DNA"/>
</dbReference>
<evidence type="ECO:0000313" key="2">
    <source>
        <dbReference type="Proteomes" id="UP000265325"/>
    </source>
</evidence>
<keyword evidence="2" id="KW-1185">Reference proteome</keyword>
<comment type="caution">
    <text evidence="1">The sequence shown here is derived from an EMBL/GenBank/DDBJ whole genome shotgun (WGS) entry which is preliminary data.</text>
</comment>